<dbReference type="PROSITE" id="PS50011">
    <property type="entry name" value="PROTEIN_KINASE_DOM"/>
    <property type="match status" value="1"/>
</dbReference>
<dbReference type="GO" id="GO:0005524">
    <property type="term" value="F:ATP binding"/>
    <property type="evidence" value="ECO:0007669"/>
    <property type="project" value="UniProtKB-KW"/>
</dbReference>
<name>A0A7W5AHS7_9ACTN</name>
<dbReference type="InterPro" id="IPR008271">
    <property type="entry name" value="Ser/Thr_kinase_AS"/>
</dbReference>
<protein>
    <recommendedName>
        <fullName evidence="1">non-specific serine/threonine protein kinase</fullName>
        <ecNumber evidence="1">2.7.11.1</ecNumber>
    </recommendedName>
</protein>
<proteinExistence type="predicted"/>
<dbReference type="Pfam" id="PF00069">
    <property type="entry name" value="Pkinase"/>
    <property type="match status" value="1"/>
</dbReference>
<evidence type="ECO:0000256" key="4">
    <source>
        <dbReference type="ARBA" id="ARBA00022741"/>
    </source>
</evidence>
<dbReference type="PANTHER" id="PTHR43289:SF6">
    <property type="entry name" value="SERINE_THREONINE-PROTEIN KINASE NEKL-3"/>
    <property type="match status" value="1"/>
</dbReference>
<evidence type="ECO:0000313" key="9">
    <source>
        <dbReference type="Proteomes" id="UP000590749"/>
    </source>
</evidence>
<dbReference type="Gene3D" id="3.30.200.20">
    <property type="entry name" value="Phosphorylase Kinase, domain 1"/>
    <property type="match status" value="1"/>
</dbReference>
<dbReference type="CDD" id="cd14014">
    <property type="entry name" value="STKc_PknB_like"/>
    <property type="match status" value="1"/>
</dbReference>
<dbReference type="RefSeq" id="WP_229794723.1">
    <property type="nucleotide sequence ID" value="NZ_BMPW01000007.1"/>
</dbReference>
<evidence type="ECO:0000256" key="5">
    <source>
        <dbReference type="ARBA" id="ARBA00022777"/>
    </source>
</evidence>
<gene>
    <name evidence="8" type="ORF">FHR83_004037</name>
</gene>
<keyword evidence="6" id="KW-0067">ATP-binding</keyword>
<evidence type="ECO:0000256" key="3">
    <source>
        <dbReference type="ARBA" id="ARBA00022679"/>
    </source>
</evidence>
<dbReference type="PROSITE" id="PS00108">
    <property type="entry name" value="PROTEIN_KINASE_ST"/>
    <property type="match status" value="1"/>
</dbReference>
<accession>A0A7W5AHS7</accession>
<dbReference type="SUPFAM" id="SSF56112">
    <property type="entry name" value="Protein kinase-like (PK-like)"/>
    <property type="match status" value="1"/>
</dbReference>
<reference evidence="8 9" key="1">
    <citation type="submission" date="2020-08" db="EMBL/GenBank/DDBJ databases">
        <title>Genomic Encyclopedia of Type Strains, Phase III (KMG-III): the genomes of soil and plant-associated and newly described type strains.</title>
        <authorList>
            <person name="Whitman W."/>
        </authorList>
    </citation>
    <scope>NUCLEOTIDE SEQUENCE [LARGE SCALE GENOMIC DNA]</scope>
    <source>
        <strain evidence="8 9">CECT 3287</strain>
    </source>
</reference>
<dbReference type="SMART" id="SM00220">
    <property type="entry name" value="S_TKc"/>
    <property type="match status" value="1"/>
</dbReference>
<dbReference type="InterPro" id="IPR011009">
    <property type="entry name" value="Kinase-like_dom_sf"/>
</dbReference>
<evidence type="ECO:0000313" key="8">
    <source>
        <dbReference type="EMBL" id="MBB3096367.1"/>
    </source>
</evidence>
<dbReference type="EMBL" id="JACHXF010000008">
    <property type="protein sequence ID" value="MBB3096367.1"/>
    <property type="molecule type" value="Genomic_DNA"/>
</dbReference>
<feature type="domain" description="Protein kinase" evidence="7">
    <location>
        <begin position="9"/>
        <end position="273"/>
    </location>
</feature>
<keyword evidence="4" id="KW-0547">Nucleotide-binding</keyword>
<evidence type="ECO:0000256" key="2">
    <source>
        <dbReference type="ARBA" id="ARBA00022527"/>
    </source>
</evidence>
<dbReference type="InterPro" id="IPR000719">
    <property type="entry name" value="Prot_kinase_dom"/>
</dbReference>
<evidence type="ECO:0000256" key="1">
    <source>
        <dbReference type="ARBA" id="ARBA00012513"/>
    </source>
</evidence>
<dbReference type="AlphaFoldDB" id="A0A7W5AHS7"/>
<dbReference type="EC" id="2.7.11.1" evidence="1"/>
<evidence type="ECO:0000256" key="6">
    <source>
        <dbReference type="ARBA" id="ARBA00022840"/>
    </source>
</evidence>
<keyword evidence="2 8" id="KW-0723">Serine/threonine-protein kinase</keyword>
<keyword evidence="9" id="KW-1185">Reference proteome</keyword>
<keyword evidence="3" id="KW-0808">Transferase</keyword>
<organism evidence="8 9">
    <name type="scientific">Actinoplanes campanulatus</name>
    <dbReference type="NCBI Taxonomy" id="113559"/>
    <lineage>
        <taxon>Bacteria</taxon>
        <taxon>Bacillati</taxon>
        <taxon>Actinomycetota</taxon>
        <taxon>Actinomycetes</taxon>
        <taxon>Micromonosporales</taxon>
        <taxon>Micromonosporaceae</taxon>
        <taxon>Actinoplanes</taxon>
    </lineage>
</organism>
<dbReference type="GO" id="GO:0004674">
    <property type="term" value="F:protein serine/threonine kinase activity"/>
    <property type="evidence" value="ECO:0007669"/>
    <property type="project" value="UniProtKB-KW"/>
</dbReference>
<sequence>MKLIDGRYELEHVPLARGGMGDVWLGRDVRLDREIAVKFLRFPNGVPDEALIRRFDRESRITARLEHPGVPAVYDVGVHEDRPYMVMQRVHGVSVADLVAEQGPLPVGWAAAIAAQVCAVLVAAHAAALVHRDLKPSNLMLEPDGAVKVLDFGLAVAPTLTDYSTITHTHQSLGTPAYMAPEQAEAGTSEAATDLYALGCTLHEMLTGEWVFRAPTSFSLMMKQVKDTPPPLRSLRPDAPAELERLILDLLEKRPQDRPAGADAVHRRLLPFVTGLGPLPGALHPAGTLSSARLYAGVLAEIPDNPDGTSHDPIDPDMLLLSRHLATAIMSPEWRQVIRQADPSVAGLLHDLAVRDLPVPIVDFELAGTSHRAALAWPERKVAVLPPSQPWTADRAEAFIAAGWDARPANTWTAEGLARRIAG</sequence>
<comment type="caution">
    <text evidence="8">The sequence shown here is derived from an EMBL/GenBank/DDBJ whole genome shotgun (WGS) entry which is preliminary data.</text>
</comment>
<dbReference type="PANTHER" id="PTHR43289">
    <property type="entry name" value="MITOGEN-ACTIVATED PROTEIN KINASE KINASE KINASE 20-RELATED"/>
    <property type="match status" value="1"/>
</dbReference>
<dbReference type="Proteomes" id="UP000590749">
    <property type="component" value="Unassembled WGS sequence"/>
</dbReference>
<dbReference type="Gene3D" id="1.10.510.10">
    <property type="entry name" value="Transferase(Phosphotransferase) domain 1"/>
    <property type="match status" value="1"/>
</dbReference>
<keyword evidence="5 8" id="KW-0418">Kinase</keyword>
<evidence type="ECO:0000259" key="7">
    <source>
        <dbReference type="PROSITE" id="PS50011"/>
    </source>
</evidence>